<dbReference type="Proteomes" id="UP000216195">
    <property type="component" value="Unassembled WGS sequence"/>
</dbReference>
<sequence>MFVMLLISTVRETSLYSAPGYIQKRYVLFLASELNLQDIAFFSEIANNRCAVRYKSNPEVLLPKVTLQNYLTSNISLICKRTSKIFGNCNQIFMFSEKFNLLSTF</sequence>
<dbReference type="AlphaFoldDB" id="A0AAE5NIK8"/>
<accession>A0AAE5NIK8</accession>
<evidence type="ECO:0000313" key="1">
    <source>
        <dbReference type="EMBL" id="PAK85793.1"/>
    </source>
</evidence>
<dbReference type="EMBL" id="NCWU01000005">
    <property type="protein sequence ID" value="PAK85793.1"/>
    <property type="molecule type" value="Genomic_DNA"/>
</dbReference>
<gene>
    <name evidence="1" type="ORF">B8W87_06345</name>
</gene>
<protein>
    <submittedName>
        <fullName evidence="1">Uncharacterized protein</fullName>
    </submittedName>
</protein>
<name>A0AAE5NIK8_9MICC</name>
<organism evidence="1 2">
    <name type="scientific">Rothia dentocariosa</name>
    <dbReference type="NCBI Taxonomy" id="2047"/>
    <lineage>
        <taxon>Bacteria</taxon>
        <taxon>Bacillati</taxon>
        <taxon>Actinomycetota</taxon>
        <taxon>Actinomycetes</taxon>
        <taxon>Micrococcales</taxon>
        <taxon>Micrococcaceae</taxon>
        <taxon>Rothia</taxon>
    </lineage>
</organism>
<evidence type="ECO:0000313" key="2">
    <source>
        <dbReference type="Proteomes" id="UP000216195"/>
    </source>
</evidence>
<proteinExistence type="predicted"/>
<comment type="caution">
    <text evidence="1">The sequence shown here is derived from an EMBL/GenBank/DDBJ whole genome shotgun (WGS) entry which is preliminary data.</text>
</comment>
<reference evidence="1 2" key="1">
    <citation type="submission" date="2017-04" db="EMBL/GenBank/DDBJ databases">
        <title>Kefir bacterial isolates.</title>
        <authorList>
            <person name="Kim Y."/>
            <person name="Blasche S."/>
            <person name="Patil K.R."/>
        </authorList>
    </citation>
    <scope>NUCLEOTIDE SEQUENCE [LARGE SCALE GENOMIC DNA]</scope>
    <source>
        <strain evidence="1 2">OG2-1</strain>
    </source>
</reference>